<evidence type="ECO:0000313" key="3">
    <source>
        <dbReference type="EMBL" id="TKA96130.1"/>
    </source>
</evidence>
<dbReference type="Proteomes" id="UP000306340">
    <property type="component" value="Unassembled WGS sequence"/>
</dbReference>
<dbReference type="EMBL" id="SWAU01000120">
    <property type="protein sequence ID" value="TKA96130.1"/>
    <property type="molecule type" value="Genomic_DNA"/>
</dbReference>
<feature type="domain" description="VWFA" evidence="2">
    <location>
        <begin position="21"/>
        <end position="211"/>
    </location>
</feature>
<proteinExistence type="predicted"/>
<protein>
    <submittedName>
        <fullName evidence="3">DUF1194 domain-containing protein</fullName>
    </submittedName>
</protein>
<accession>A0A4U0YTW7</accession>
<comment type="caution">
    <text evidence="3">The sequence shown here is derived from an EMBL/GenBank/DDBJ whole genome shotgun (WGS) entry which is preliminary data.</text>
</comment>
<feature type="signal peptide" evidence="1">
    <location>
        <begin position="1"/>
        <end position="17"/>
    </location>
</feature>
<sequence>MLRCLALALCLGHPARACETALLLAIDISGSIDAGEYALQVEGLADALDEPEVAEVLERGQVALAVVQWSGVGRQALVLPWRRMLSGAEISHFAQAARSLPRAFTASDTAVGEAIGFSLAQFDAVADCKRRVIDISGDGPENAGYTVGRARSAAQAAGVEINAIAIEDMGPSAPITAFYSRLVVTRGGFVMTARGLQDYPRAIRAKILRELEKPAS</sequence>
<gene>
    <name evidence="3" type="ORF">FAZ78_13115</name>
</gene>
<dbReference type="Gene3D" id="3.40.50.410">
    <property type="entry name" value="von Willebrand factor, type A domain"/>
    <property type="match status" value="1"/>
</dbReference>
<reference evidence="3 4" key="1">
    <citation type="submission" date="2019-04" db="EMBL/GenBank/DDBJ databases">
        <title>Crypto-aerobic microbial life in anoxic (sulfidic) marine sediments.</title>
        <authorList>
            <person name="Bhattacharya S."/>
            <person name="Roy C."/>
            <person name="Mondal N."/>
            <person name="Sarkar J."/>
            <person name="Mandal S."/>
            <person name="Rameez M.J."/>
            <person name="Ghosh W."/>
        </authorList>
    </citation>
    <scope>NUCLEOTIDE SEQUENCE [LARGE SCALE GENOMIC DNA]</scope>
    <source>
        <strain evidence="3 4">SBBC</strain>
    </source>
</reference>
<dbReference type="RefSeq" id="WP_136792998.1">
    <property type="nucleotide sequence ID" value="NZ_SWAU01000120.1"/>
</dbReference>
<keyword evidence="1" id="KW-0732">Signal</keyword>
<dbReference type="PROSITE" id="PS50234">
    <property type="entry name" value="VWFA"/>
    <property type="match status" value="1"/>
</dbReference>
<organism evidence="3 4">
    <name type="scientific">Cereibacter changlensis</name>
    <dbReference type="NCBI Taxonomy" id="402884"/>
    <lineage>
        <taxon>Bacteria</taxon>
        <taxon>Pseudomonadati</taxon>
        <taxon>Pseudomonadota</taxon>
        <taxon>Alphaproteobacteria</taxon>
        <taxon>Rhodobacterales</taxon>
        <taxon>Paracoccaceae</taxon>
        <taxon>Cereibacter</taxon>
    </lineage>
</organism>
<dbReference type="SUPFAM" id="SSF53300">
    <property type="entry name" value="vWA-like"/>
    <property type="match status" value="1"/>
</dbReference>
<dbReference type="InterPro" id="IPR036465">
    <property type="entry name" value="vWFA_dom_sf"/>
</dbReference>
<dbReference type="InterPro" id="IPR002035">
    <property type="entry name" value="VWF_A"/>
</dbReference>
<name>A0A4U0YTW7_9RHOB</name>
<evidence type="ECO:0000313" key="4">
    <source>
        <dbReference type="Proteomes" id="UP000306340"/>
    </source>
</evidence>
<feature type="chain" id="PRO_5020203146" evidence="1">
    <location>
        <begin position="18"/>
        <end position="216"/>
    </location>
</feature>
<evidence type="ECO:0000259" key="2">
    <source>
        <dbReference type="PROSITE" id="PS50234"/>
    </source>
</evidence>
<dbReference type="AlphaFoldDB" id="A0A4U0YTW7"/>
<dbReference type="Pfam" id="PF06707">
    <property type="entry name" value="DUF1194"/>
    <property type="match status" value="1"/>
</dbReference>
<evidence type="ECO:0000256" key="1">
    <source>
        <dbReference type="SAM" id="SignalP"/>
    </source>
</evidence>
<dbReference type="InterPro" id="IPR010607">
    <property type="entry name" value="DUF1194"/>
</dbReference>